<keyword evidence="1" id="KW-0863">Zinc-finger</keyword>
<dbReference type="Proteomes" id="UP001610444">
    <property type="component" value="Unassembled WGS sequence"/>
</dbReference>
<proteinExistence type="predicted"/>
<evidence type="ECO:0000256" key="1">
    <source>
        <dbReference type="PROSITE-ProRule" id="PRU00042"/>
    </source>
</evidence>
<feature type="region of interest" description="Disordered" evidence="2">
    <location>
        <begin position="37"/>
        <end position="57"/>
    </location>
</feature>
<name>A0ABR4JTV4_9EURO</name>
<gene>
    <name evidence="4" type="ORF">BJX68DRAFT_244031</name>
</gene>
<dbReference type="InterPro" id="IPR013087">
    <property type="entry name" value="Znf_C2H2_type"/>
</dbReference>
<dbReference type="Gene3D" id="3.30.160.60">
    <property type="entry name" value="Classic Zinc Finger"/>
    <property type="match status" value="2"/>
</dbReference>
<protein>
    <recommendedName>
        <fullName evidence="3">C2H2-type domain-containing protein</fullName>
    </recommendedName>
</protein>
<feature type="compositionally biased region" description="Polar residues" evidence="2">
    <location>
        <begin position="42"/>
        <end position="57"/>
    </location>
</feature>
<dbReference type="SMART" id="SM00355">
    <property type="entry name" value="ZnF_C2H2"/>
    <property type="match status" value="2"/>
</dbReference>
<organism evidence="4 5">
    <name type="scientific">Aspergillus pseudodeflectus</name>
    <dbReference type="NCBI Taxonomy" id="176178"/>
    <lineage>
        <taxon>Eukaryota</taxon>
        <taxon>Fungi</taxon>
        <taxon>Dikarya</taxon>
        <taxon>Ascomycota</taxon>
        <taxon>Pezizomycotina</taxon>
        <taxon>Eurotiomycetes</taxon>
        <taxon>Eurotiomycetidae</taxon>
        <taxon>Eurotiales</taxon>
        <taxon>Aspergillaceae</taxon>
        <taxon>Aspergillus</taxon>
        <taxon>Aspergillus subgen. Nidulantes</taxon>
    </lineage>
</organism>
<feature type="compositionally biased region" description="Polar residues" evidence="2">
    <location>
        <begin position="87"/>
        <end position="96"/>
    </location>
</feature>
<keyword evidence="1" id="KW-0479">Metal-binding</keyword>
<dbReference type="SUPFAM" id="SSF57667">
    <property type="entry name" value="beta-beta-alpha zinc fingers"/>
    <property type="match status" value="1"/>
</dbReference>
<reference evidence="4 5" key="1">
    <citation type="submission" date="2024-07" db="EMBL/GenBank/DDBJ databases">
        <title>Section-level genome sequencing and comparative genomics of Aspergillus sections Usti and Cavernicolus.</title>
        <authorList>
            <consortium name="Lawrence Berkeley National Laboratory"/>
            <person name="Nybo J.L."/>
            <person name="Vesth T.C."/>
            <person name="Theobald S."/>
            <person name="Frisvad J.C."/>
            <person name="Larsen T.O."/>
            <person name="Kjaerboelling I."/>
            <person name="Rothschild-Mancinelli K."/>
            <person name="Lyhne E.K."/>
            <person name="Kogle M.E."/>
            <person name="Barry K."/>
            <person name="Clum A."/>
            <person name="Na H."/>
            <person name="Ledsgaard L."/>
            <person name="Lin J."/>
            <person name="Lipzen A."/>
            <person name="Kuo A."/>
            <person name="Riley R."/>
            <person name="Mondo S."/>
            <person name="LaButti K."/>
            <person name="Haridas S."/>
            <person name="Pangalinan J."/>
            <person name="Salamov A.A."/>
            <person name="Simmons B.A."/>
            <person name="Magnuson J.K."/>
            <person name="Chen J."/>
            <person name="Drula E."/>
            <person name="Henrissat B."/>
            <person name="Wiebenga A."/>
            <person name="Lubbers R.J."/>
            <person name="Gomes A.C."/>
            <person name="Macurrencykelacurrency M.R."/>
            <person name="Stajich J."/>
            <person name="Grigoriev I.V."/>
            <person name="Mortensen U.H."/>
            <person name="De vries R.P."/>
            <person name="Baker S.E."/>
            <person name="Andersen M.R."/>
        </authorList>
    </citation>
    <scope>NUCLEOTIDE SEQUENCE [LARGE SCALE GENOMIC DNA]</scope>
    <source>
        <strain evidence="4 5">CBS 756.74</strain>
    </source>
</reference>
<accession>A0ABR4JTV4</accession>
<dbReference type="PROSITE" id="PS50157">
    <property type="entry name" value="ZINC_FINGER_C2H2_2"/>
    <property type="match status" value="1"/>
</dbReference>
<keyword evidence="5" id="KW-1185">Reference proteome</keyword>
<feature type="region of interest" description="Disordered" evidence="2">
    <location>
        <begin position="87"/>
        <end position="108"/>
    </location>
</feature>
<comment type="caution">
    <text evidence="4">The sequence shown here is derived from an EMBL/GenBank/DDBJ whole genome shotgun (WGS) entry which is preliminary data.</text>
</comment>
<sequence length="239" mass="26185">MDSNQVSSGYYPSLVVPNRSEEWTSQLVPGARVDLSVDPSMLPNSSGPTGLAPSTTSAQSYTVSPAFNFECQVPSVYDSSNWLPDTRAPYTSSSQPGEPGARQSMQFAQSSTAYAPQAWSGFDYSIHQDTYPSTGSKDTFPDTSSQLASAVDPRIVPPRAFKCKWRGCTYTGTFSRPAQLKRHVDTQHINPGSFACQVPGCAKTFNRKDNLGVHSRKMHPGDTLHWQGLTMEREMEFIG</sequence>
<evidence type="ECO:0000313" key="4">
    <source>
        <dbReference type="EMBL" id="KAL2843471.1"/>
    </source>
</evidence>
<dbReference type="PROSITE" id="PS00028">
    <property type="entry name" value="ZINC_FINGER_C2H2_1"/>
    <property type="match status" value="1"/>
</dbReference>
<dbReference type="RefSeq" id="XP_070895649.1">
    <property type="nucleotide sequence ID" value="XM_071041236.1"/>
</dbReference>
<evidence type="ECO:0000256" key="2">
    <source>
        <dbReference type="SAM" id="MobiDB-lite"/>
    </source>
</evidence>
<keyword evidence="1" id="KW-0862">Zinc</keyword>
<dbReference type="EMBL" id="JBFXLR010000046">
    <property type="protein sequence ID" value="KAL2843471.1"/>
    <property type="molecule type" value="Genomic_DNA"/>
</dbReference>
<feature type="domain" description="C2H2-type" evidence="3">
    <location>
        <begin position="194"/>
        <end position="224"/>
    </location>
</feature>
<evidence type="ECO:0000259" key="3">
    <source>
        <dbReference type="PROSITE" id="PS50157"/>
    </source>
</evidence>
<evidence type="ECO:0000313" key="5">
    <source>
        <dbReference type="Proteomes" id="UP001610444"/>
    </source>
</evidence>
<dbReference type="InterPro" id="IPR036236">
    <property type="entry name" value="Znf_C2H2_sf"/>
</dbReference>
<dbReference type="GeneID" id="98156400"/>